<evidence type="ECO:0000259" key="8">
    <source>
        <dbReference type="Pfam" id="PF01555"/>
    </source>
</evidence>
<dbReference type="GO" id="GO:0003677">
    <property type="term" value="F:DNA binding"/>
    <property type="evidence" value="ECO:0007669"/>
    <property type="project" value="InterPro"/>
</dbReference>
<organism evidence="9 10">
    <name type="scientific">Pseudomonas panipatensis</name>
    <dbReference type="NCBI Taxonomy" id="428992"/>
    <lineage>
        <taxon>Bacteria</taxon>
        <taxon>Pseudomonadati</taxon>
        <taxon>Pseudomonadota</taxon>
        <taxon>Gammaproteobacteria</taxon>
        <taxon>Pseudomonadales</taxon>
        <taxon>Pseudomonadaceae</taxon>
        <taxon>Pseudomonas</taxon>
    </lineage>
</organism>
<dbReference type="InterPro" id="IPR002295">
    <property type="entry name" value="N4/N6-MTase_EcoPI_Mod-like"/>
</dbReference>
<name>A0A1G8NBB0_9PSED</name>
<keyword evidence="10" id="KW-1185">Reference proteome</keyword>
<dbReference type="STRING" id="428992.SAMN05216272_1241"/>
<sequence length="336" mass="37330">MTQLNQELPARARRKGRERAPSWRDALIEHQIEKWAEVREIGAQPRSHLSDKATYVLGDAIQWLAELPANSIHAVVTDPPYGVIEYDDKHHEKLKSGRGGVWRIPPSFDGAKRKPLPRFTVLTQEEISGLYNFFGALAYGLQRALVPGGHILIASNPLLSTLTFHAFQQAGLEKRGEVIRLVQTLRGGDRPKGAEEEFSDVSMMARSCWEPWGIFRKPMDGTAAENLRKWGTGGLRRISADEPFKDVIPCSPTRGREKEIAPHPSLKPQRFMRQVVRAALPLGIGIVYDPFAGSSSTLAAAEANGYLSIGTDRDAGYYALGREVFTPLSTLPLNER</sequence>
<dbReference type="GO" id="GO:0008170">
    <property type="term" value="F:N-methyltransferase activity"/>
    <property type="evidence" value="ECO:0007669"/>
    <property type="project" value="InterPro"/>
</dbReference>
<keyword evidence="3 9" id="KW-0489">Methyltransferase</keyword>
<keyword evidence="5" id="KW-0949">S-adenosyl-L-methionine</keyword>
<accession>A0A1G8NBB0</accession>
<comment type="catalytic activity">
    <reaction evidence="6">
        <text>a 2'-deoxyadenosine in DNA + S-adenosyl-L-methionine = an N(6)-methyl-2'-deoxyadenosine in DNA + S-adenosyl-L-homocysteine + H(+)</text>
        <dbReference type="Rhea" id="RHEA:15197"/>
        <dbReference type="Rhea" id="RHEA-COMP:12418"/>
        <dbReference type="Rhea" id="RHEA-COMP:12419"/>
        <dbReference type="ChEBI" id="CHEBI:15378"/>
        <dbReference type="ChEBI" id="CHEBI:57856"/>
        <dbReference type="ChEBI" id="CHEBI:59789"/>
        <dbReference type="ChEBI" id="CHEBI:90615"/>
        <dbReference type="ChEBI" id="CHEBI:90616"/>
        <dbReference type="EC" id="2.1.1.72"/>
    </reaction>
</comment>
<protein>
    <recommendedName>
        <fullName evidence="2">site-specific DNA-methyltransferase (adenine-specific)</fullName>
        <ecNumber evidence="2">2.1.1.72</ecNumber>
    </recommendedName>
</protein>
<evidence type="ECO:0000313" key="9">
    <source>
        <dbReference type="EMBL" id="SDI77357.1"/>
    </source>
</evidence>
<evidence type="ECO:0000256" key="3">
    <source>
        <dbReference type="ARBA" id="ARBA00022603"/>
    </source>
</evidence>
<dbReference type="AlphaFoldDB" id="A0A1G8NBB0"/>
<dbReference type="EMBL" id="FNDS01000024">
    <property type="protein sequence ID" value="SDI77357.1"/>
    <property type="molecule type" value="Genomic_DNA"/>
</dbReference>
<reference evidence="10" key="1">
    <citation type="submission" date="2016-10" db="EMBL/GenBank/DDBJ databases">
        <authorList>
            <person name="Varghese N."/>
            <person name="Submissions S."/>
        </authorList>
    </citation>
    <scope>NUCLEOTIDE SEQUENCE [LARGE SCALE GENOMIC DNA]</scope>
    <source>
        <strain evidence="10">CCM 7469</strain>
    </source>
</reference>
<evidence type="ECO:0000256" key="1">
    <source>
        <dbReference type="ARBA" id="ARBA00006594"/>
    </source>
</evidence>
<evidence type="ECO:0000256" key="7">
    <source>
        <dbReference type="SAM" id="MobiDB-lite"/>
    </source>
</evidence>
<dbReference type="InterPro" id="IPR002941">
    <property type="entry name" value="DNA_methylase_N4/N6"/>
</dbReference>
<evidence type="ECO:0000313" key="10">
    <source>
        <dbReference type="Proteomes" id="UP000199636"/>
    </source>
</evidence>
<feature type="domain" description="DNA methylase N-4/N-6" evidence="8">
    <location>
        <begin position="72"/>
        <end position="320"/>
    </location>
</feature>
<evidence type="ECO:0000256" key="6">
    <source>
        <dbReference type="ARBA" id="ARBA00047942"/>
    </source>
</evidence>
<dbReference type="GO" id="GO:0032259">
    <property type="term" value="P:methylation"/>
    <property type="evidence" value="ECO:0007669"/>
    <property type="project" value="UniProtKB-KW"/>
</dbReference>
<dbReference type="Pfam" id="PF01555">
    <property type="entry name" value="N6_N4_Mtase"/>
    <property type="match status" value="1"/>
</dbReference>
<dbReference type="Proteomes" id="UP000199636">
    <property type="component" value="Unassembled WGS sequence"/>
</dbReference>
<dbReference type="InterPro" id="IPR002052">
    <property type="entry name" value="DNA_methylase_N6_adenine_CS"/>
</dbReference>
<evidence type="ECO:0000256" key="2">
    <source>
        <dbReference type="ARBA" id="ARBA00011900"/>
    </source>
</evidence>
<keyword evidence="4 9" id="KW-0808">Transferase</keyword>
<dbReference type="OrthoDB" id="9816043at2"/>
<dbReference type="EC" id="2.1.1.72" evidence="2"/>
<dbReference type="InterPro" id="IPR029063">
    <property type="entry name" value="SAM-dependent_MTases_sf"/>
</dbReference>
<feature type="region of interest" description="Disordered" evidence="7">
    <location>
        <begin position="1"/>
        <end position="20"/>
    </location>
</feature>
<dbReference type="SUPFAM" id="SSF53335">
    <property type="entry name" value="S-adenosyl-L-methionine-dependent methyltransferases"/>
    <property type="match status" value="1"/>
</dbReference>
<dbReference type="PROSITE" id="PS00092">
    <property type="entry name" value="N6_MTASE"/>
    <property type="match status" value="1"/>
</dbReference>
<dbReference type="GO" id="GO:0009007">
    <property type="term" value="F:site-specific DNA-methyltransferase (adenine-specific) activity"/>
    <property type="evidence" value="ECO:0007669"/>
    <property type="project" value="UniProtKB-EC"/>
</dbReference>
<dbReference type="Gene3D" id="3.40.50.150">
    <property type="entry name" value="Vaccinia Virus protein VP39"/>
    <property type="match status" value="1"/>
</dbReference>
<evidence type="ECO:0000256" key="5">
    <source>
        <dbReference type="ARBA" id="ARBA00022691"/>
    </source>
</evidence>
<dbReference type="RefSeq" id="WP_090268523.1">
    <property type="nucleotide sequence ID" value="NZ_FNDS01000024.1"/>
</dbReference>
<proteinExistence type="inferred from homology"/>
<comment type="similarity">
    <text evidence="1">Belongs to the N(4)/N(6)-methyltransferase family.</text>
</comment>
<evidence type="ECO:0000256" key="4">
    <source>
        <dbReference type="ARBA" id="ARBA00022679"/>
    </source>
</evidence>
<dbReference type="PRINTS" id="PR00506">
    <property type="entry name" value="D21N6MTFRASE"/>
</dbReference>
<gene>
    <name evidence="9" type="ORF">SAMN05216272_1241</name>
</gene>